<keyword evidence="2" id="KW-0833">Ubl conjugation pathway</keyword>
<proteinExistence type="predicted"/>
<dbReference type="Proteomes" id="UP000001631">
    <property type="component" value="Unassembled WGS sequence"/>
</dbReference>
<protein>
    <submittedName>
        <fullName evidence="3">Uncharacterized protein</fullName>
    </submittedName>
</protein>
<sequence>MSTALLVSDLAVQVHLSVLYHQHQHRYRLRYSSNKCLQNIKVCLSLLGTWRKGDQAAQWQPDISTILSVLVSLQAMVLSEDPFRQEPANNAEILYILDVRPQNIKFAMIDWLREPGKRNGVWKDVVKTHFTRQQGEDHAEDEWLGAGGFEALELEPASGENNQGLDSAVERTGSKNERLTSLSTAAVLRASATKKRTATASIVIDLASLICFGIGPTRITSGPPAIHLPKSSVENANLASAVWNGVPKIFAPPP</sequence>
<dbReference type="AlphaFoldDB" id="C0NK77"/>
<dbReference type="HOGENOM" id="CLU_1094018_0_0_1"/>
<dbReference type="Gene3D" id="3.10.110.10">
    <property type="entry name" value="Ubiquitin Conjugating Enzyme"/>
    <property type="match status" value="1"/>
</dbReference>
<dbReference type="PANTHER" id="PTHR46116">
    <property type="entry name" value="(E3-INDEPENDENT) E2 UBIQUITIN-CONJUGATING ENZYME"/>
    <property type="match status" value="1"/>
</dbReference>
<keyword evidence="4" id="KW-1185">Reference proteome</keyword>
<dbReference type="InterPro" id="IPR016135">
    <property type="entry name" value="UBQ-conjugating_enzyme/RWD"/>
</dbReference>
<reference evidence="3" key="1">
    <citation type="submission" date="2009-02" db="EMBL/GenBank/DDBJ databases">
        <title>The Genome Sequence of Ajellomyces capsulatus strain G186AR.</title>
        <authorList>
            <consortium name="The Broad Institute Genome Sequencing Platform"/>
            <person name="Champion M."/>
            <person name="Cuomo C."/>
            <person name="Ma L.-J."/>
            <person name="Henn M.R."/>
            <person name="Sil A."/>
            <person name="Goldman B."/>
            <person name="Young S.K."/>
            <person name="Kodira C.D."/>
            <person name="Zeng Q."/>
            <person name="Koehrsen M."/>
            <person name="Alvarado L."/>
            <person name="Berlin A."/>
            <person name="Borenstein D."/>
            <person name="Chen Z."/>
            <person name="Engels R."/>
            <person name="Freedman E."/>
            <person name="Gellesch M."/>
            <person name="Goldberg J."/>
            <person name="Griggs A."/>
            <person name="Gujja S."/>
            <person name="Heiman D."/>
            <person name="Hepburn T."/>
            <person name="Howarth C."/>
            <person name="Jen D."/>
            <person name="Larson L."/>
            <person name="Lewis B."/>
            <person name="Mehta T."/>
            <person name="Park D."/>
            <person name="Pearson M."/>
            <person name="Roberts A."/>
            <person name="Saif S."/>
            <person name="Shea T."/>
            <person name="Shenoy N."/>
            <person name="Sisk P."/>
            <person name="Stolte C."/>
            <person name="Sykes S."/>
            <person name="Walk T."/>
            <person name="White J."/>
            <person name="Yandava C."/>
            <person name="Klein B."/>
            <person name="McEwen J.G."/>
            <person name="Puccia R."/>
            <person name="Goldman G.H."/>
            <person name="Felipe M.S."/>
            <person name="Nino-Vega G."/>
            <person name="San-Blas G."/>
            <person name="Taylor J."/>
            <person name="Mendoza L."/>
            <person name="Galagan J."/>
            <person name="Nusbaum C."/>
            <person name="Birren B."/>
        </authorList>
    </citation>
    <scope>NUCLEOTIDE SEQUENCE</scope>
    <source>
        <strain evidence="3">G186AR</strain>
    </source>
</reference>
<dbReference type="InParanoid" id="C0NK77"/>
<dbReference type="SUPFAM" id="SSF54495">
    <property type="entry name" value="UBC-like"/>
    <property type="match status" value="1"/>
</dbReference>
<evidence type="ECO:0000313" key="3">
    <source>
        <dbReference type="EMBL" id="EEH08268.1"/>
    </source>
</evidence>
<evidence type="ECO:0000256" key="1">
    <source>
        <dbReference type="ARBA" id="ARBA00022679"/>
    </source>
</evidence>
<dbReference type="GO" id="GO:0016740">
    <property type="term" value="F:transferase activity"/>
    <property type="evidence" value="ECO:0007669"/>
    <property type="project" value="UniProtKB-KW"/>
</dbReference>
<name>C0NK77_AJECG</name>
<gene>
    <name evidence="3" type="ORF">HCBG_03557</name>
</gene>
<evidence type="ECO:0000256" key="2">
    <source>
        <dbReference type="ARBA" id="ARBA00022786"/>
    </source>
</evidence>
<keyword evidence="1" id="KW-0808">Transferase</keyword>
<dbReference type="GeneID" id="69036573"/>
<organism evidence="3 4">
    <name type="scientific">Ajellomyces capsulatus (strain G186AR / H82 / ATCC MYA-2454 / RMSCC 2432)</name>
    <name type="common">Darling's disease fungus</name>
    <name type="synonym">Histoplasma capsulatum</name>
    <dbReference type="NCBI Taxonomy" id="447093"/>
    <lineage>
        <taxon>Eukaryota</taxon>
        <taxon>Fungi</taxon>
        <taxon>Dikarya</taxon>
        <taxon>Ascomycota</taxon>
        <taxon>Pezizomycotina</taxon>
        <taxon>Eurotiomycetes</taxon>
        <taxon>Eurotiomycetidae</taxon>
        <taxon>Onygenales</taxon>
        <taxon>Ajellomycetaceae</taxon>
        <taxon>Histoplasma</taxon>
    </lineage>
</organism>
<dbReference type="RefSeq" id="XP_045288749.1">
    <property type="nucleotide sequence ID" value="XM_045430606.1"/>
</dbReference>
<accession>C0NK77</accession>
<dbReference type="STRING" id="447093.C0NK77"/>
<dbReference type="PANTHER" id="PTHR46116:SF39">
    <property type="entry name" value="BACULOVIRAL IAP REPEAT-CONTAINING PROTEIN 6"/>
    <property type="match status" value="1"/>
</dbReference>
<evidence type="ECO:0000313" key="4">
    <source>
        <dbReference type="Proteomes" id="UP000001631"/>
    </source>
</evidence>
<dbReference type="EMBL" id="GG663366">
    <property type="protein sequence ID" value="EEH08268.1"/>
    <property type="molecule type" value="Genomic_DNA"/>
</dbReference>